<dbReference type="InterPro" id="IPR009660">
    <property type="entry name" value="Phage_A500_Gp15"/>
</dbReference>
<comment type="caution">
    <text evidence="1">The sequence shown here is derived from an EMBL/GenBank/DDBJ whole genome shotgun (WGS) entry which is preliminary data.</text>
</comment>
<dbReference type="Pfam" id="PF06854">
    <property type="entry name" value="Phage_Gp15"/>
    <property type="match status" value="1"/>
</dbReference>
<proteinExistence type="predicted"/>
<evidence type="ECO:0000313" key="2">
    <source>
        <dbReference type="Proteomes" id="UP001638015"/>
    </source>
</evidence>
<protein>
    <submittedName>
        <fullName evidence="1">Gp15 family bacteriophage protein</fullName>
    </submittedName>
</protein>
<gene>
    <name evidence="1" type="ORF">ACCQ40_04900</name>
</gene>
<dbReference type="RefSeq" id="WP_410032859.1">
    <property type="nucleotide sequence ID" value="NZ_JBGMEH010000006.1"/>
</dbReference>
<dbReference type="Proteomes" id="UP001638015">
    <property type="component" value="Unassembled WGS sequence"/>
</dbReference>
<dbReference type="EMBL" id="JBGMEH010000006">
    <property type="protein sequence ID" value="MFO3716124.1"/>
    <property type="molecule type" value="Genomic_DNA"/>
</dbReference>
<sequence>MDKTNYLTNGLPKGVQLYDYFLEFNTDFRNWINYEETMMNEENKPEELIIKIIELCFKDGLDILNYIEIDIAINQILWFFTIGTYEDKDVEKQEEDSEETVVKRKSKVVYSFIHDWGYIYSAFMQCYGVDLFSVDLHWWKFKAMFDALSDDTLFSKILGYRSVVISSKMSKEEKKFYRNMKKIYGLPDTRSEEEKELSFARSMFASMKD</sequence>
<keyword evidence="2" id="KW-1185">Reference proteome</keyword>
<name>A0ABW9MWI2_9FIRM</name>
<organism evidence="1 2">
    <name type="scientific">Anaerococcus cruorum</name>
    <dbReference type="NCBI Taxonomy" id="3115617"/>
    <lineage>
        <taxon>Bacteria</taxon>
        <taxon>Bacillati</taxon>
        <taxon>Bacillota</taxon>
        <taxon>Tissierellia</taxon>
        <taxon>Tissierellales</taxon>
        <taxon>Peptoniphilaceae</taxon>
        <taxon>Anaerococcus</taxon>
    </lineage>
</organism>
<accession>A0ABW9MWI2</accession>
<reference evidence="1 2" key="1">
    <citation type="journal article" date="2025" name="Anaerobe">
        <title>Description of Anaerococcus kampingiae sp. nov., Anaerococcus groningensis sp. nov., Anaerococcus martiniensis sp. nov., and Anaerococcus cruorum sp. nov., isolated from human clinical specimens.</title>
        <authorList>
            <person name="Boiten K.E."/>
            <person name="Meijer J."/>
            <person name="van Wezel E.M."/>
            <person name="Veloo A.C.M."/>
        </authorList>
    </citation>
    <scope>NUCLEOTIDE SEQUENCE [LARGE SCALE GENOMIC DNA]</scope>
    <source>
        <strain evidence="1 2">ENR1039</strain>
    </source>
</reference>
<evidence type="ECO:0000313" key="1">
    <source>
        <dbReference type="EMBL" id="MFO3716124.1"/>
    </source>
</evidence>